<feature type="transmembrane region" description="Helical" evidence="1">
    <location>
        <begin position="30"/>
        <end position="51"/>
    </location>
</feature>
<gene>
    <name evidence="2" type="ORF">GUJ93_ZPchr0002g26725</name>
</gene>
<name>A0A8J5SJG7_ZIZPA</name>
<keyword evidence="1" id="KW-0472">Membrane</keyword>
<dbReference type="Proteomes" id="UP000729402">
    <property type="component" value="Unassembled WGS sequence"/>
</dbReference>
<keyword evidence="1" id="KW-1133">Transmembrane helix</keyword>
<evidence type="ECO:0000313" key="2">
    <source>
        <dbReference type="EMBL" id="KAG8059241.1"/>
    </source>
</evidence>
<evidence type="ECO:0000313" key="3">
    <source>
        <dbReference type="Proteomes" id="UP000729402"/>
    </source>
</evidence>
<sequence length="133" mass="14160">MVDTSGGRHIPYGQRRSVAAFLAANRTLLAAAWFVGFISVGGGFGGGLGFLRLRSALPPPRPAPLLRSKAYNLTDFGAIGDGLSVIGEHRGVRARRGGHRGPRRGRRRATQCAVRPVAHCAVQPDQPYDTVSC</sequence>
<reference evidence="2" key="1">
    <citation type="journal article" date="2021" name="bioRxiv">
        <title>Whole Genome Assembly and Annotation of Northern Wild Rice, Zizania palustris L., Supports a Whole Genome Duplication in the Zizania Genus.</title>
        <authorList>
            <person name="Haas M."/>
            <person name="Kono T."/>
            <person name="Macchietto M."/>
            <person name="Millas R."/>
            <person name="McGilp L."/>
            <person name="Shao M."/>
            <person name="Duquette J."/>
            <person name="Hirsch C.N."/>
            <person name="Kimball J."/>
        </authorList>
    </citation>
    <scope>NUCLEOTIDE SEQUENCE</scope>
    <source>
        <tissue evidence="2">Fresh leaf tissue</tissue>
    </source>
</reference>
<keyword evidence="1" id="KW-0812">Transmembrane</keyword>
<comment type="caution">
    <text evidence="2">The sequence shown here is derived from an EMBL/GenBank/DDBJ whole genome shotgun (WGS) entry which is preliminary data.</text>
</comment>
<dbReference type="EMBL" id="JAAALK010000287">
    <property type="protein sequence ID" value="KAG8059241.1"/>
    <property type="molecule type" value="Genomic_DNA"/>
</dbReference>
<reference evidence="2" key="2">
    <citation type="submission" date="2021-02" db="EMBL/GenBank/DDBJ databases">
        <authorList>
            <person name="Kimball J.A."/>
            <person name="Haas M.W."/>
            <person name="Macchietto M."/>
            <person name="Kono T."/>
            <person name="Duquette J."/>
            <person name="Shao M."/>
        </authorList>
    </citation>
    <scope>NUCLEOTIDE SEQUENCE</scope>
    <source>
        <tissue evidence="2">Fresh leaf tissue</tissue>
    </source>
</reference>
<evidence type="ECO:0000256" key="1">
    <source>
        <dbReference type="SAM" id="Phobius"/>
    </source>
</evidence>
<keyword evidence="3" id="KW-1185">Reference proteome</keyword>
<accession>A0A8J5SJG7</accession>
<protein>
    <submittedName>
        <fullName evidence="2">Uncharacterized protein</fullName>
    </submittedName>
</protein>
<dbReference type="AlphaFoldDB" id="A0A8J5SJG7"/>
<organism evidence="2 3">
    <name type="scientific">Zizania palustris</name>
    <name type="common">Northern wild rice</name>
    <dbReference type="NCBI Taxonomy" id="103762"/>
    <lineage>
        <taxon>Eukaryota</taxon>
        <taxon>Viridiplantae</taxon>
        <taxon>Streptophyta</taxon>
        <taxon>Embryophyta</taxon>
        <taxon>Tracheophyta</taxon>
        <taxon>Spermatophyta</taxon>
        <taxon>Magnoliopsida</taxon>
        <taxon>Liliopsida</taxon>
        <taxon>Poales</taxon>
        <taxon>Poaceae</taxon>
        <taxon>BOP clade</taxon>
        <taxon>Oryzoideae</taxon>
        <taxon>Oryzeae</taxon>
        <taxon>Zizaniinae</taxon>
        <taxon>Zizania</taxon>
    </lineage>
</organism>
<proteinExistence type="predicted"/>